<evidence type="ECO:0000313" key="2">
    <source>
        <dbReference type="EMBL" id="AKE61155.1"/>
    </source>
</evidence>
<dbReference type="Gene3D" id="3.40.50.300">
    <property type="entry name" value="P-loop containing nucleotide triphosphate hydrolases"/>
    <property type="match status" value="1"/>
</dbReference>
<feature type="domain" description="HTH cro/C1-type" evidence="1">
    <location>
        <begin position="7"/>
        <end position="54"/>
    </location>
</feature>
<name>A0A0F6RHH7_CITAM</name>
<dbReference type="PROSITE" id="PS50943">
    <property type="entry name" value="HTH_CROC1"/>
    <property type="match status" value="1"/>
</dbReference>
<dbReference type="Pfam" id="PF01381">
    <property type="entry name" value="HTH_3"/>
    <property type="match status" value="1"/>
</dbReference>
<dbReference type="Gene3D" id="1.10.260.40">
    <property type="entry name" value="lambda repressor-like DNA-binding domains"/>
    <property type="match status" value="1"/>
</dbReference>
<dbReference type="InterPro" id="IPR001387">
    <property type="entry name" value="Cro/C1-type_HTH"/>
</dbReference>
<dbReference type="InterPro" id="IPR027417">
    <property type="entry name" value="P-loop_NTPase"/>
</dbReference>
<dbReference type="InterPro" id="IPR010982">
    <property type="entry name" value="Lambda_DNA-bd_dom_sf"/>
</dbReference>
<sequence>MSIQAELNDLMGRKGYSQTQVARAMGKSPAVINQYLQGKYAGDVRSIDELARSFIAREADKEKSRRITSRFISTVTSRKGIEVIRLAHLDGDLNVIYGAAGLGKTMILREYAAQHRDALLIEADPGYTARVVLEELCSLLGLSKRGNMHELSESCISALRESGRLLMVDEAENLPYRALETLRRIHDKSGIGLILAGMPRLIINLKGKRGEYQQLYSRVGLALNIGDSLPQEDICDIAVSMLPDAAGTDVSAALFKASHGNARRLFKLVRGVSRHSEISGQAVSAGAVRKFAEMLIN</sequence>
<accession>A0A0F6RHH7</accession>
<dbReference type="SMART" id="SM00530">
    <property type="entry name" value="HTH_XRE"/>
    <property type="match status" value="1"/>
</dbReference>
<dbReference type="InterPro" id="IPR052026">
    <property type="entry name" value="ExeA_AAA_ATPase_DNA-bind"/>
</dbReference>
<dbReference type="PATRIC" id="fig|1261127.3.peg.4690"/>
<dbReference type="RefSeq" id="WP_046493967.1">
    <property type="nucleotide sequence ID" value="NZ_CP011132.1"/>
</dbReference>
<evidence type="ECO:0000313" key="3">
    <source>
        <dbReference type="Proteomes" id="UP000034085"/>
    </source>
</evidence>
<dbReference type="Pfam" id="PF13401">
    <property type="entry name" value="AAA_22"/>
    <property type="match status" value="1"/>
</dbReference>
<reference evidence="2 3" key="1">
    <citation type="journal article" date="2013" name="Appl. Microbiol. Biotechnol.">
        <title>Glycerol assimilation and production of 1,3-propanediol by Citrobacter amalonaticus Y19.</title>
        <authorList>
            <person name="Ainala S.K."/>
            <person name="Ashok S."/>
            <person name="Ko Y."/>
            <person name="Park S."/>
        </authorList>
    </citation>
    <scope>NUCLEOTIDE SEQUENCE [LARGE SCALE GENOMIC DNA]</scope>
    <source>
        <strain evidence="2 3">Y19</strain>
    </source>
</reference>
<evidence type="ECO:0000259" key="1">
    <source>
        <dbReference type="PROSITE" id="PS50943"/>
    </source>
</evidence>
<dbReference type="InterPro" id="IPR049945">
    <property type="entry name" value="AAA_22"/>
</dbReference>
<dbReference type="GO" id="GO:0003677">
    <property type="term" value="F:DNA binding"/>
    <property type="evidence" value="ECO:0007669"/>
    <property type="project" value="InterPro"/>
</dbReference>
<dbReference type="GO" id="GO:0016887">
    <property type="term" value="F:ATP hydrolysis activity"/>
    <property type="evidence" value="ECO:0007669"/>
    <property type="project" value="InterPro"/>
</dbReference>
<dbReference type="CDD" id="cd00093">
    <property type="entry name" value="HTH_XRE"/>
    <property type="match status" value="1"/>
</dbReference>
<protein>
    <submittedName>
        <fullName evidence="2">XRE family transcriptional regulator</fullName>
    </submittedName>
</protein>
<dbReference type="EMBL" id="CP011132">
    <property type="protein sequence ID" value="AKE61155.1"/>
    <property type="molecule type" value="Genomic_DNA"/>
</dbReference>
<dbReference type="OrthoDB" id="9801665at2"/>
<dbReference type="PANTHER" id="PTHR35894">
    <property type="entry name" value="GENERAL SECRETION PATHWAY PROTEIN A-RELATED"/>
    <property type="match status" value="1"/>
</dbReference>
<organism evidence="2 3">
    <name type="scientific">Citrobacter amalonaticus Y19</name>
    <dbReference type="NCBI Taxonomy" id="1261127"/>
    <lineage>
        <taxon>Bacteria</taxon>
        <taxon>Pseudomonadati</taxon>
        <taxon>Pseudomonadota</taxon>
        <taxon>Gammaproteobacteria</taxon>
        <taxon>Enterobacterales</taxon>
        <taxon>Enterobacteriaceae</taxon>
        <taxon>Citrobacter</taxon>
    </lineage>
</organism>
<dbReference type="AlphaFoldDB" id="A0A0F6RHH7"/>
<dbReference type="Proteomes" id="UP000034085">
    <property type="component" value="Chromosome"/>
</dbReference>
<dbReference type="SUPFAM" id="SSF47413">
    <property type="entry name" value="lambda repressor-like DNA-binding domains"/>
    <property type="match status" value="1"/>
</dbReference>
<gene>
    <name evidence="2" type="ORF">F384_22620</name>
</gene>
<dbReference type="KEGG" id="cama:F384_22620"/>
<proteinExistence type="predicted"/>
<dbReference type="PANTHER" id="PTHR35894:SF5">
    <property type="entry name" value="MU-LIKE PROPHAGE FLUMU DNA TRANSPOSITION PROTEIN B"/>
    <property type="match status" value="1"/>
</dbReference>
<dbReference type="HOGENOM" id="CLU_056183_2_0_6"/>
<dbReference type="SUPFAM" id="SSF52540">
    <property type="entry name" value="P-loop containing nucleoside triphosphate hydrolases"/>
    <property type="match status" value="1"/>
</dbReference>